<feature type="transmembrane region" description="Helical" evidence="1">
    <location>
        <begin position="259"/>
        <end position="279"/>
    </location>
</feature>
<dbReference type="InterPro" id="IPR018710">
    <property type="entry name" value="DUF2232"/>
</dbReference>
<comment type="caution">
    <text evidence="2">The sequence shown here is derived from an EMBL/GenBank/DDBJ whole genome shotgun (WGS) entry which is preliminary data.</text>
</comment>
<sequence>MSNQDRKNITSVQALTEGALMAALASLLGIIGIYIPVLGMITGLVWTIPIILLIMRHNMKVGIMGLVVTGLLIAMLAGPVQSILFLVNMGGMALIYGYCFKNKLSPLKALLFGTLTAAVSTAATIALSAFVANLPLTQMITDMKMAINEGFKVYESMGIMENILPKGVTAEQYKEQFFHLMETLLPGIFIAASMGTAFINYLVAREFLKRLRYTVPEMPMFRDWHLPWQIVWGVILGLTLFLSGRFLEQDIFILIGQNILYIYYPILLVSGVSLLVFLWKNNILTGFMRVLVVMSAFLFSAIFFMALIMVGLFDPLFDYRRFFREKKTGE</sequence>
<dbReference type="Pfam" id="PF09991">
    <property type="entry name" value="DUF2232"/>
    <property type="match status" value="1"/>
</dbReference>
<keyword evidence="1" id="KW-1133">Transmembrane helix</keyword>
<feature type="transmembrane region" description="Helical" evidence="1">
    <location>
        <begin position="291"/>
        <end position="317"/>
    </location>
</feature>
<feature type="transmembrane region" description="Helical" evidence="1">
    <location>
        <begin position="110"/>
        <end position="136"/>
    </location>
</feature>
<organism evidence="2 3">
    <name type="scientific">Dehalobacterium formicoaceticum</name>
    <dbReference type="NCBI Taxonomy" id="51515"/>
    <lineage>
        <taxon>Bacteria</taxon>
        <taxon>Bacillati</taxon>
        <taxon>Bacillota</taxon>
        <taxon>Clostridia</taxon>
        <taxon>Eubacteriales</taxon>
        <taxon>Peptococcaceae</taxon>
        <taxon>Dehalobacterium</taxon>
    </lineage>
</organism>
<dbReference type="PANTHER" id="PTHR41324">
    <property type="entry name" value="MEMBRANE PROTEIN-RELATED"/>
    <property type="match status" value="1"/>
</dbReference>
<dbReference type="Gene3D" id="1.10.1760.20">
    <property type="match status" value="1"/>
</dbReference>
<dbReference type="PANTHER" id="PTHR41324:SF1">
    <property type="entry name" value="DUF2232 DOMAIN-CONTAINING PROTEIN"/>
    <property type="match status" value="1"/>
</dbReference>
<name>A0ABT1Y782_9FIRM</name>
<dbReference type="RefSeq" id="WP_089609183.1">
    <property type="nucleotide sequence ID" value="NZ_CP022121.1"/>
</dbReference>
<keyword evidence="3" id="KW-1185">Reference proteome</keyword>
<feature type="transmembrane region" description="Helical" evidence="1">
    <location>
        <begin position="20"/>
        <end position="53"/>
    </location>
</feature>
<evidence type="ECO:0000256" key="1">
    <source>
        <dbReference type="SAM" id="Phobius"/>
    </source>
</evidence>
<proteinExistence type="predicted"/>
<keyword evidence="1" id="KW-0472">Membrane</keyword>
<reference evidence="2 3" key="1">
    <citation type="submission" date="2022-08" db="EMBL/GenBank/DDBJ databases">
        <title>Proteogenomics of the novel Dehalobacterium formicoaceticum strain EZ94 highlights a key role of methyltransferases during anaerobic dichloromethane degradation.</title>
        <authorList>
            <person name="Wasmund K."/>
        </authorList>
    </citation>
    <scope>NUCLEOTIDE SEQUENCE [LARGE SCALE GENOMIC DNA]</scope>
    <source>
        <strain evidence="2 3">EZ94</strain>
    </source>
</reference>
<evidence type="ECO:0000313" key="2">
    <source>
        <dbReference type="EMBL" id="MCR6545546.1"/>
    </source>
</evidence>
<feature type="transmembrane region" description="Helical" evidence="1">
    <location>
        <begin position="184"/>
        <end position="204"/>
    </location>
</feature>
<dbReference type="Proteomes" id="UP001524944">
    <property type="component" value="Unassembled WGS sequence"/>
</dbReference>
<dbReference type="EMBL" id="JANPWE010000003">
    <property type="protein sequence ID" value="MCR6545546.1"/>
    <property type="molecule type" value="Genomic_DNA"/>
</dbReference>
<feature type="transmembrane region" description="Helical" evidence="1">
    <location>
        <begin position="224"/>
        <end position="247"/>
    </location>
</feature>
<protein>
    <submittedName>
        <fullName evidence="2">YybS family protein</fullName>
    </submittedName>
</protein>
<accession>A0ABT1Y782</accession>
<feature type="transmembrane region" description="Helical" evidence="1">
    <location>
        <begin position="65"/>
        <end position="98"/>
    </location>
</feature>
<keyword evidence="1" id="KW-0812">Transmembrane</keyword>
<gene>
    <name evidence="2" type="ORF">NVS47_08485</name>
</gene>
<evidence type="ECO:0000313" key="3">
    <source>
        <dbReference type="Proteomes" id="UP001524944"/>
    </source>
</evidence>